<keyword evidence="4" id="KW-1185">Reference proteome</keyword>
<evidence type="ECO:0000256" key="1">
    <source>
        <dbReference type="SAM" id="MobiDB-lite"/>
    </source>
</evidence>
<evidence type="ECO:0000313" key="4">
    <source>
        <dbReference type="Proteomes" id="UP001597389"/>
    </source>
</evidence>
<feature type="chain" id="PRO_5046479983" description="DUF4412 domain-containing protein" evidence="2">
    <location>
        <begin position="20"/>
        <end position="278"/>
    </location>
</feature>
<sequence>MKTTTSVLALGLMSLPCLAKEYILYKEGGMPAVGTKLEMTSKTDFPEMKMSVKGGPQAMEGKMSRKSEDTEVIEVKGKGKLHYELKASESQNATEMMGQRQEAPEPPNKLLKTPILFELQGDDWEAKPVNGQLSDEQREAAEDKLEGFLEAGEIYGEKARKVGETWKVEGDELSVLMKDADFDEGGATLTLQEIVTKDGQECAKILVKFDMSGSIEDSGMTMKMEGTGNVVRSLEHLVDLDLDMKMKITMGGEVGPGMSMSMSGEGTMHQTIKLTPAK</sequence>
<feature type="signal peptide" evidence="2">
    <location>
        <begin position="1"/>
        <end position="19"/>
    </location>
</feature>
<evidence type="ECO:0008006" key="5">
    <source>
        <dbReference type="Google" id="ProtNLM"/>
    </source>
</evidence>
<name>A0ABW4ZE09_9BACT</name>
<evidence type="ECO:0000256" key="2">
    <source>
        <dbReference type="SAM" id="SignalP"/>
    </source>
</evidence>
<proteinExistence type="predicted"/>
<accession>A0ABW4ZE09</accession>
<organism evidence="3 4">
    <name type="scientific">Rubritalea tangerina</name>
    <dbReference type="NCBI Taxonomy" id="430798"/>
    <lineage>
        <taxon>Bacteria</taxon>
        <taxon>Pseudomonadati</taxon>
        <taxon>Verrucomicrobiota</taxon>
        <taxon>Verrucomicrobiia</taxon>
        <taxon>Verrucomicrobiales</taxon>
        <taxon>Rubritaleaceae</taxon>
        <taxon>Rubritalea</taxon>
    </lineage>
</organism>
<keyword evidence="2" id="KW-0732">Signal</keyword>
<feature type="compositionally biased region" description="Basic and acidic residues" evidence="1">
    <location>
        <begin position="62"/>
        <end position="71"/>
    </location>
</feature>
<reference evidence="4" key="1">
    <citation type="journal article" date="2019" name="Int. J. Syst. Evol. Microbiol.">
        <title>The Global Catalogue of Microorganisms (GCM) 10K type strain sequencing project: providing services to taxonomists for standard genome sequencing and annotation.</title>
        <authorList>
            <consortium name="The Broad Institute Genomics Platform"/>
            <consortium name="The Broad Institute Genome Sequencing Center for Infectious Disease"/>
            <person name="Wu L."/>
            <person name="Ma J."/>
        </authorList>
    </citation>
    <scope>NUCLEOTIDE SEQUENCE [LARGE SCALE GENOMIC DNA]</scope>
    <source>
        <strain evidence="4">CCUG 57942</strain>
    </source>
</reference>
<dbReference type="Proteomes" id="UP001597389">
    <property type="component" value="Unassembled WGS sequence"/>
</dbReference>
<protein>
    <recommendedName>
        <fullName evidence="5">DUF4412 domain-containing protein</fullName>
    </recommendedName>
</protein>
<gene>
    <name evidence="3" type="ORF">ACFSW8_14535</name>
</gene>
<dbReference type="RefSeq" id="WP_377088102.1">
    <property type="nucleotide sequence ID" value="NZ_JBHSJL010000014.1"/>
</dbReference>
<feature type="region of interest" description="Disordered" evidence="1">
    <location>
        <begin position="50"/>
        <end position="71"/>
    </location>
</feature>
<comment type="caution">
    <text evidence="3">The sequence shown here is derived from an EMBL/GenBank/DDBJ whole genome shotgun (WGS) entry which is preliminary data.</text>
</comment>
<evidence type="ECO:0000313" key="3">
    <source>
        <dbReference type="EMBL" id="MFD2160119.1"/>
    </source>
</evidence>
<dbReference type="EMBL" id="JBHUJB010000072">
    <property type="protein sequence ID" value="MFD2160119.1"/>
    <property type="molecule type" value="Genomic_DNA"/>
</dbReference>